<dbReference type="SUPFAM" id="SSF55073">
    <property type="entry name" value="Nucleotide cyclase"/>
    <property type="match status" value="1"/>
</dbReference>
<evidence type="ECO:0000313" key="4">
    <source>
        <dbReference type="EMBL" id="MEH2558593.1"/>
    </source>
</evidence>
<feature type="domain" description="Guanylate cyclase" evidence="2">
    <location>
        <begin position="324"/>
        <end position="462"/>
    </location>
</feature>
<dbReference type="CDD" id="cd06225">
    <property type="entry name" value="HAMP"/>
    <property type="match status" value="1"/>
</dbReference>
<dbReference type="CDD" id="cd07302">
    <property type="entry name" value="CHD"/>
    <property type="match status" value="1"/>
</dbReference>
<feature type="domain" description="HAMP" evidence="3">
    <location>
        <begin position="238"/>
        <end position="290"/>
    </location>
</feature>
<dbReference type="Gene3D" id="6.10.340.10">
    <property type="match status" value="1"/>
</dbReference>
<organism evidence="4 5">
    <name type="scientific">Bradyrhizobium algeriense</name>
    <dbReference type="NCBI Taxonomy" id="634784"/>
    <lineage>
        <taxon>Bacteria</taxon>
        <taxon>Pseudomonadati</taxon>
        <taxon>Pseudomonadota</taxon>
        <taxon>Alphaproteobacteria</taxon>
        <taxon>Hyphomicrobiales</taxon>
        <taxon>Nitrobacteraceae</taxon>
        <taxon>Bradyrhizobium</taxon>
    </lineage>
</organism>
<keyword evidence="1" id="KW-0812">Transmembrane</keyword>
<name>A0ABU8BKX3_9BRAD</name>
<protein>
    <submittedName>
        <fullName evidence="4">Class 3 adenylate cyclase</fullName>
    </submittedName>
</protein>
<evidence type="ECO:0000313" key="5">
    <source>
        <dbReference type="Proteomes" id="UP001364224"/>
    </source>
</evidence>
<dbReference type="PANTHER" id="PTHR43081:SF1">
    <property type="entry name" value="ADENYLATE CYCLASE, TERMINAL-DIFFERENTIATION SPECIFIC"/>
    <property type="match status" value="1"/>
</dbReference>
<evidence type="ECO:0000256" key="1">
    <source>
        <dbReference type="SAM" id="Phobius"/>
    </source>
</evidence>
<sequence length="586" mass="64927">MAVLLDQTSMLRPTIRKRILGIAIGLIFLMAITSALSTVMTRKIAHQLDEFSSKYVEAYGHLARMNVRSLEQALALRRIVIGRMQSPPDMAFSADQRKIYETKGQEIEQEAQAARALINAIIDDVSTESDNARLGRIDDRIERVTIDLRRYLGEEYMRLLSLLDAGNFAEARAGLARTDTLRDELNQRIEDIRTDMLAQVRSDAVMTMRDQKTAIVISVVLTLLAGILGLMFSLFISIGITRPVRRLLEGTRAVEAGRLDGSIDVTTRDEIGQLTTAFNNMVEQLRHKEHLRETFGRYVDPRVVEGLIDPQSLAASNGERRVMTVLFCDMKGFTSLSEGTTPQGLVKVMNHYLSTMSGPIRSHRGIIDKYIGDAIMAYWGPPFTEHGEQARLACLAAVEMADRGTTLRTELPELLGVRTVPSDCEVRIGIATGEVLVGSIGSEFMMSYTVMGDAVNLASRLESVNKIYGSHSLVSEATITAAGDAVESREIDRLVVVGQTRPEAVFEIIGRKGELTEKQLALQARYAEGLAAYRSRRWDDARRAFQAALEAVPGDGPSKAMAHRVENFQANPPAADWDGAWRLDQK</sequence>
<evidence type="ECO:0000259" key="3">
    <source>
        <dbReference type="PROSITE" id="PS50885"/>
    </source>
</evidence>
<feature type="transmembrane region" description="Helical" evidence="1">
    <location>
        <begin position="214"/>
        <end position="236"/>
    </location>
</feature>
<dbReference type="EMBL" id="JAZHRV010000001">
    <property type="protein sequence ID" value="MEH2558593.1"/>
    <property type="molecule type" value="Genomic_DNA"/>
</dbReference>
<dbReference type="PROSITE" id="PS50885">
    <property type="entry name" value="HAMP"/>
    <property type="match status" value="1"/>
</dbReference>
<dbReference type="Pfam" id="PF00672">
    <property type="entry name" value="HAMP"/>
    <property type="match status" value="1"/>
</dbReference>
<feature type="transmembrane region" description="Helical" evidence="1">
    <location>
        <begin position="20"/>
        <end position="39"/>
    </location>
</feature>
<dbReference type="InterPro" id="IPR003660">
    <property type="entry name" value="HAMP_dom"/>
</dbReference>
<accession>A0ABU8BKX3</accession>
<keyword evidence="5" id="KW-1185">Reference proteome</keyword>
<dbReference type="Gene3D" id="3.30.70.1230">
    <property type="entry name" value="Nucleotide cyclase"/>
    <property type="match status" value="1"/>
</dbReference>
<dbReference type="InterPro" id="IPR050697">
    <property type="entry name" value="Adenylyl/Guanylyl_Cyclase_3/4"/>
</dbReference>
<dbReference type="RefSeq" id="WP_334485741.1">
    <property type="nucleotide sequence ID" value="NZ_JAZHRV010000001.1"/>
</dbReference>
<dbReference type="PROSITE" id="PS50125">
    <property type="entry name" value="GUANYLATE_CYCLASE_2"/>
    <property type="match status" value="1"/>
</dbReference>
<gene>
    <name evidence="4" type="ORF">V1286_006122</name>
</gene>
<dbReference type="SMART" id="SM00304">
    <property type="entry name" value="HAMP"/>
    <property type="match status" value="1"/>
</dbReference>
<keyword evidence="1" id="KW-1133">Transmembrane helix</keyword>
<evidence type="ECO:0000259" key="2">
    <source>
        <dbReference type="PROSITE" id="PS50125"/>
    </source>
</evidence>
<keyword evidence="1" id="KW-0472">Membrane</keyword>
<proteinExistence type="predicted"/>
<reference evidence="4 5" key="1">
    <citation type="submission" date="2024-02" db="EMBL/GenBank/DDBJ databases">
        <title>Adaptive strategies in a cosmopolitan and abundant soil bacterium.</title>
        <authorList>
            <person name="Carini P."/>
        </authorList>
    </citation>
    <scope>NUCLEOTIDE SEQUENCE [LARGE SCALE GENOMIC DNA]</scope>
    <source>
        <strain evidence="4 5">AZCC 1608</strain>
    </source>
</reference>
<dbReference type="Proteomes" id="UP001364224">
    <property type="component" value="Unassembled WGS sequence"/>
</dbReference>
<dbReference type="InterPro" id="IPR029787">
    <property type="entry name" value="Nucleotide_cyclase"/>
</dbReference>
<dbReference type="SMART" id="SM00044">
    <property type="entry name" value="CYCc"/>
    <property type="match status" value="1"/>
</dbReference>
<dbReference type="SUPFAM" id="SSF158472">
    <property type="entry name" value="HAMP domain-like"/>
    <property type="match status" value="1"/>
</dbReference>
<dbReference type="InterPro" id="IPR001054">
    <property type="entry name" value="A/G_cyclase"/>
</dbReference>
<dbReference type="PANTHER" id="PTHR43081">
    <property type="entry name" value="ADENYLATE CYCLASE, TERMINAL-DIFFERENTIATION SPECIFIC-RELATED"/>
    <property type="match status" value="1"/>
</dbReference>
<dbReference type="Pfam" id="PF00211">
    <property type="entry name" value="Guanylate_cyc"/>
    <property type="match status" value="1"/>
</dbReference>
<comment type="caution">
    <text evidence="4">The sequence shown here is derived from an EMBL/GenBank/DDBJ whole genome shotgun (WGS) entry which is preliminary data.</text>
</comment>